<keyword evidence="2" id="KW-0560">Oxidoreductase</keyword>
<dbReference type="InterPro" id="IPR003680">
    <property type="entry name" value="Flavodoxin_fold"/>
</dbReference>
<evidence type="ECO:0000259" key="3">
    <source>
        <dbReference type="Pfam" id="PF02525"/>
    </source>
</evidence>
<gene>
    <name evidence="4" type="ORF">C3729_07405</name>
</gene>
<dbReference type="Pfam" id="PF02525">
    <property type="entry name" value="Flavodoxin_2"/>
    <property type="match status" value="1"/>
</dbReference>
<feature type="domain" description="Flavodoxin-like fold" evidence="3">
    <location>
        <begin position="3"/>
        <end position="171"/>
    </location>
</feature>
<dbReference type="EMBL" id="PTPZ01000003">
    <property type="protein sequence ID" value="PPZ91876.1"/>
    <property type="molecule type" value="Genomic_DNA"/>
</dbReference>
<proteinExistence type="inferred from homology"/>
<evidence type="ECO:0000256" key="1">
    <source>
        <dbReference type="ARBA" id="ARBA00006252"/>
    </source>
</evidence>
<comment type="similarity">
    <text evidence="1">Belongs to the NAD(P)H dehydrogenase (quinone) family.</text>
</comment>
<name>A0A2S7I5N2_9FLAO</name>
<dbReference type="PANTHER" id="PTHR10204">
    <property type="entry name" value="NAD P H OXIDOREDUCTASE-RELATED"/>
    <property type="match status" value="1"/>
</dbReference>
<dbReference type="Proteomes" id="UP000238565">
    <property type="component" value="Unassembled WGS sequence"/>
</dbReference>
<dbReference type="GO" id="GO:0005829">
    <property type="term" value="C:cytosol"/>
    <property type="evidence" value="ECO:0007669"/>
    <property type="project" value="TreeGrafter"/>
</dbReference>
<dbReference type="InterPro" id="IPR051545">
    <property type="entry name" value="NAD(P)H_dehydrogenase_qn"/>
</dbReference>
<sequence>MGKKVLIINGHPNEGSFNFGVATAYENGARSVGAEVKHLVVSELKFNPNLEFGYQKRTPLEPDLIAAWEAIQWAEHLVWVHPVWWGGLPAIMKGFIDRLFLPGMAFQYRENSIQWDKLLKGKTAHIITTLDQPSWYYRLVYGRPSVNQLKKSTLEFCGISPVKVTYLGIVKTSDFNVRKKWLEKIEHLGKKLK</sequence>
<dbReference type="Gene3D" id="3.40.50.360">
    <property type="match status" value="1"/>
</dbReference>
<protein>
    <submittedName>
        <fullName evidence="4">NADPH:quinone reductase</fullName>
    </submittedName>
</protein>
<evidence type="ECO:0000313" key="4">
    <source>
        <dbReference type="EMBL" id="PPZ91876.1"/>
    </source>
</evidence>
<organism evidence="4 5">
    <name type="scientific">Cloacibacterium normanense</name>
    <dbReference type="NCBI Taxonomy" id="237258"/>
    <lineage>
        <taxon>Bacteria</taxon>
        <taxon>Pseudomonadati</taxon>
        <taxon>Bacteroidota</taxon>
        <taxon>Flavobacteriia</taxon>
        <taxon>Flavobacteriales</taxon>
        <taxon>Weeksellaceae</taxon>
    </lineage>
</organism>
<dbReference type="PANTHER" id="PTHR10204:SF34">
    <property type="entry name" value="NAD(P)H DEHYDROGENASE [QUINONE] 1 ISOFORM 1"/>
    <property type="match status" value="1"/>
</dbReference>
<dbReference type="InterPro" id="IPR029039">
    <property type="entry name" value="Flavoprotein-like_sf"/>
</dbReference>
<dbReference type="RefSeq" id="WP_104793559.1">
    <property type="nucleotide sequence ID" value="NZ_PTPZ01000003.1"/>
</dbReference>
<dbReference type="AlphaFoldDB" id="A0A2S7I5N2"/>
<reference evidence="4 5" key="1">
    <citation type="submission" date="2018-02" db="EMBL/GenBank/DDBJ databases">
        <title>Draft genome sequence of bacterial isolates from marine environment.</title>
        <authorList>
            <person name="Singh S.K."/>
            <person name="Hill R."/>
            <person name="Major S."/>
            <person name="Cai H."/>
            <person name="Li Y."/>
        </authorList>
    </citation>
    <scope>NUCLEOTIDE SEQUENCE [LARGE SCALE GENOMIC DNA]</scope>
    <source>
        <strain evidence="4 5">IMET F</strain>
    </source>
</reference>
<evidence type="ECO:0000313" key="5">
    <source>
        <dbReference type="Proteomes" id="UP000238565"/>
    </source>
</evidence>
<dbReference type="SUPFAM" id="SSF52218">
    <property type="entry name" value="Flavoproteins"/>
    <property type="match status" value="1"/>
</dbReference>
<dbReference type="GO" id="GO:0003955">
    <property type="term" value="F:NAD(P)H dehydrogenase (quinone) activity"/>
    <property type="evidence" value="ECO:0007669"/>
    <property type="project" value="TreeGrafter"/>
</dbReference>
<evidence type="ECO:0000256" key="2">
    <source>
        <dbReference type="ARBA" id="ARBA00023002"/>
    </source>
</evidence>
<comment type="caution">
    <text evidence="4">The sequence shown here is derived from an EMBL/GenBank/DDBJ whole genome shotgun (WGS) entry which is preliminary data.</text>
</comment>
<accession>A0A2S7I5N2</accession>